<dbReference type="EMBL" id="CAUYUJ010007863">
    <property type="protein sequence ID" value="CAK0822194.1"/>
    <property type="molecule type" value="Genomic_DNA"/>
</dbReference>
<protein>
    <submittedName>
        <fullName evidence="2">Uncharacterized protein</fullName>
    </submittedName>
</protein>
<keyword evidence="3" id="KW-1185">Reference proteome</keyword>
<dbReference type="Proteomes" id="UP001189429">
    <property type="component" value="Unassembled WGS sequence"/>
</dbReference>
<feature type="non-terminal residue" evidence="2">
    <location>
        <position position="167"/>
    </location>
</feature>
<feature type="non-terminal residue" evidence="2">
    <location>
        <position position="1"/>
    </location>
</feature>
<organism evidence="2 3">
    <name type="scientific">Prorocentrum cordatum</name>
    <dbReference type="NCBI Taxonomy" id="2364126"/>
    <lineage>
        <taxon>Eukaryota</taxon>
        <taxon>Sar</taxon>
        <taxon>Alveolata</taxon>
        <taxon>Dinophyceae</taxon>
        <taxon>Prorocentrales</taxon>
        <taxon>Prorocentraceae</taxon>
        <taxon>Prorocentrum</taxon>
    </lineage>
</organism>
<feature type="compositionally biased region" description="Polar residues" evidence="1">
    <location>
        <begin position="97"/>
        <end position="108"/>
    </location>
</feature>
<gene>
    <name evidence="2" type="ORF">PCOR1329_LOCUS23272</name>
</gene>
<name>A0ABN9RU04_9DINO</name>
<comment type="caution">
    <text evidence="2">The sequence shown here is derived from an EMBL/GenBank/DDBJ whole genome shotgun (WGS) entry which is preliminary data.</text>
</comment>
<feature type="compositionally biased region" description="Basic and acidic residues" evidence="1">
    <location>
        <begin position="138"/>
        <end position="153"/>
    </location>
</feature>
<reference evidence="2" key="1">
    <citation type="submission" date="2023-10" db="EMBL/GenBank/DDBJ databases">
        <authorList>
            <person name="Chen Y."/>
            <person name="Shah S."/>
            <person name="Dougan E. K."/>
            <person name="Thang M."/>
            <person name="Chan C."/>
        </authorList>
    </citation>
    <scope>NUCLEOTIDE SEQUENCE [LARGE SCALE GENOMIC DNA]</scope>
</reference>
<feature type="compositionally biased region" description="Basic and acidic residues" evidence="1">
    <location>
        <begin position="114"/>
        <end position="128"/>
    </location>
</feature>
<evidence type="ECO:0000256" key="1">
    <source>
        <dbReference type="SAM" id="MobiDB-lite"/>
    </source>
</evidence>
<proteinExistence type="predicted"/>
<feature type="compositionally biased region" description="Pro residues" evidence="1">
    <location>
        <begin position="158"/>
        <end position="167"/>
    </location>
</feature>
<accession>A0ABN9RU04</accession>
<evidence type="ECO:0000313" key="2">
    <source>
        <dbReference type="EMBL" id="CAK0822194.1"/>
    </source>
</evidence>
<evidence type="ECO:0000313" key="3">
    <source>
        <dbReference type="Proteomes" id="UP001189429"/>
    </source>
</evidence>
<sequence>EAEAEAADQAWGSPEEAAQELSDLRCMRRQIRYLFGGGVTDRSDHAADAPSLQEFLKGSGAEAPNPLSIPGFPIPQPPPRAARQPARPPGLQGRGRTMSSTASSNTDVAFSRAGAEEEHQGPRRDERRDRKHRKHRRQDGSAEPRADRGEPHAQRHQPGPPAAALPR</sequence>
<feature type="region of interest" description="Disordered" evidence="1">
    <location>
        <begin position="38"/>
        <end position="167"/>
    </location>
</feature>